<dbReference type="OMA" id="IGINTPF"/>
<feature type="chain" id="PRO_5002795340" description="Ejaculatory bulb-specific protein 1" evidence="2">
    <location>
        <begin position="21"/>
        <end position="447"/>
    </location>
</feature>
<dbReference type="AlphaFoldDB" id="B3NRA8"/>
<gene>
    <name evidence="3" type="primary">Dere\GG19857</name>
    <name evidence="3" type="synonym">dere_GLEANR_4705</name>
    <name evidence="3" type="synonym">GG19857</name>
    <name evidence="3" type="ORF">Dere_GG19857</name>
</gene>
<evidence type="ECO:0000313" key="4">
    <source>
        <dbReference type="Proteomes" id="UP000008711"/>
    </source>
</evidence>
<keyword evidence="2" id="KW-0732">Signal</keyword>
<dbReference type="HOGENOM" id="CLU_734180_0_0_1"/>
<dbReference type="OrthoDB" id="7872944at2759"/>
<evidence type="ECO:0008006" key="5">
    <source>
        <dbReference type="Google" id="ProtNLM"/>
    </source>
</evidence>
<evidence type="ECO:0000256" key="2">
    <source>
        <dbReference type="SAM" id="SignalP"/>
    </source>
</evidence>
<organism evidence="3 4">
    <name type="scientific">Drosophila erecta</name>
    <name type="common">Fruit fly</name>
    <dbReference type="NCBI Taxonomy" id="7220"/>
    <lineage>
        <taxon>Eukaryota</taxon>
        <taxon>Metazoa</taxon>
        <taxon>Ecdysozoa</taxon>
        <taxon>Arthropoda</taxon>
        <taxon>Hexapoda</taxon>
        <taxon>Insecta</taxon>
        <taxon>Pterygota</taxon>
        <taxon>Neoptera</taxon>
        <taxon>Endopterygota</taxon>
        <taxon>Diptera</taxon>
        <taxon>Brachycera</taxon>
        <taxon>Muscomorpha</taxon>
        <taxon>Ephydroidea</taxon>
        <taxon>Drosophilidae</taxon>
        <taxon>Drosophila</taxon>
        <taxon>Sophophora</taxon>
    </lineage>
</organism>
<keyword evidence="4" id="KW-1185">Reference proteome</keyword>
<feature type="signal peptide" evidence="2">
    <location>
        <begin position="1"/>
        <end position="20"/>
    </location>
</feature>
<protein>
    <recommendedName>
        <fullName evidence="5">Ejaculatory bulb-specific protein 1</fullName>
    </recommendedName>
</protein>
<reference evidence="3 4" key="1">
    <citation type="journal article" date="2007" name="Nature">
        <title>Evolution of genes and genomes on the Drosophila phylogeny.</title>
        <authorList>
            <consortium name="Drosophila 12 Genomes Consortium"/>
            <person name="Clark A.G."/>
            <person name="Eisen M.B."/>
            <person name="Smith D.R."/>
            <person name="Bergman C.M."/>
            <person name="Oliver B."/>
            <person name="Markow T.A."/>
            <person name="Kaufman T.C."/>
            <person name="Kellis M."/>
            <person name="Gelbart W."/>
            <person name="Iyer V.N."/>
            <person name="Pollard D.A."/>
            <person name="Sackton T.B."/>
            <person name="Larracuente A.M."/>
            <person name="Singh N.D."/>
            <person name="Abad J.P."/>
            <person name="Abt D.N."/>
            <person name="Adryan B."/>
            <person name="Aguade M."/>
            <person name="Akashi H."/>
            <person name="Anderson W.W."/>
            <person name="Aquadro C.F."/>
            <person name="Ardell D.H."/>
            <person name="Arguello R."/>
            <person name="Artieri C.G."/>
            <person name="Barbash D.A."/>
            <person name="Barker D."/>
            <person name="Barsanti P."/>
            <person name="Batterham P."/>
            <person name="Batzoglou S."/>
            <person name="Begun D."/>
            <person name="Bhutkar A."/>
            <person name="Blanco E."/>
            <person name="Bosak S.A."/>
            <person name="Bradley R.K."/>
            <person name="Brand A.D."/>
            <person name="Brent M.R."/>
            <person name="Brooks A.N."/>
            <person name="Brown R.H."/>
            <person name="Butlin R.K."/>
            <person name="Caggese C."/>
            <person name="Calvi B.R."/>
            <person name="Bernardo de Carvalho A."/>
            <person name="Caspi A."/>
            <person name="Castrezana S."/>
            <person name="Celniker S.E."/>
            <person name="Chang J.L."/>
            <person name="Chapple C."/>
            <person name="Chatterji S."/>
            <person name="Chinwalla A."/>
            <person name="Civetta A."/>
            <person name="Clifton S.W."/>
            <person name="Comeron J.M."/>
            <person name="Costello J.C."/>
            <person name="Coyne J.A."/>
            <person name="Daub J."/>
            <person name="David R.G."/>
            <person name="Delcher A.L."/>
            <person name="Delehaunty K."/>
            <person name="Do C.B."/>
            <person name="Ebling H."/>
            <person name="Edwards K."/>
            <person name="Eickbush T."/>
            <person name="Evans J.D."/>
            <person name="Filipski A."/>
            <person name="Findeiss S."/>
            <person name="Freyhult E."/>
            <person name="Fulton L."/>
            <person name="Fulton R."/>
            <person name="Garcia A.C."/>
            <person name="Gardiner A."/>
            <person name="Garfield D.A."/>
            <person name="Garvin B.E."/>
            <person name="Gibson G."/>
            <person name="Gilbert D."/>
            <person name="Gnerre S."/>
            <person name="Godfrey J."/>
            <person name="Good R."/>
            <person name="Gotea V."/>
            <person name="Gravely B."/>
            <person name="Greenberg A.J."/>
            <person name="Griffiths-Jones S."/>
            <person name="Gross S."/>
            <person name="Guigo R."/>
            <person name="Gustafson E.A."/>
            <person name="Haerty W."/>
            <person name="Hahn M.W."/>
            <person name="Halligan D.L."/>
            <person name="Halpern A.L."/>
            <person name="Halter G.M."/>
            <person name="Han M.V."/>
            <person name="Heger A."/>
            <person name="Hillier L."/>
            <person name="Hinrichs A.S."/>
            <person name="Holmes I."/>
            <person name="Hoskins R.A."/>
            <person name="Hubisz M.J."/>
            <person name="Hultmark D."/>
            <person name="Huntley M.A."/>
            <person name="Jaffe D.B."/>
            <person name="Jagadeeshan S."/>
            <person name="Jeck W.R."/>
            <person name="Johnson J."/>
            <person name="Jones C.D."/>
            <person name="Jordan W.C."/>
            <person name="Karpen G.H."/>
            <person name="Kataoka E."/>
            <person name="Keightley P.D."/>
            <person name="Kheradpour P."/>
            <person name="Kirkness E.F."/>
            <person name="Koerich L.B."/>
            <person name="Kristiansen K."/>
            <person name="Kudrna D."/>
            <person name="Kulathinal R.J."/>
            <person name="Kumar S."/>
            <person name="Kwok R."/>
            <person name="Lander E."/>
            <person name="Langley C.H."/>
            <person name="Lapoint R."/>
            <person name="Lazzaro B.P."/>
            <person name="Lee S.J."/>
            <person name="Levesque L."/>
            <person name="Li R."/>
            <person name="Lin C.F."/>
            <person name="Lin M.F."/>
            <person name="Lindblad-Toh K."/>
            <person name="Llopart A."/>
            <person name="Long M."/>
            <person name="Low L."/>
            <person name="Lozovsky E."/>
            <person name="Lu J."/>
            <person name="Luo M."/>
            <person name="Machado C.A."/>
            <person name="Makalowski W."/>
            <person name="Marzo M."/>
            <person name="Matsuda M."/>
            <person name="Matzkin L."/>
            <person name="McAllister B."/>
            <person name="McBride C.S."/>
            <person name="McKernan B."/>
            <person name="McKernan K."/>
            <person name="Mendez-Lago M."/>
            <person name="Minx P."/>
            <person name="Mollenhauer M.U."/>
            <person name="Montooth K."/>
            <person name="Mount S.M."/>
            <person name="Mu X."/>
            <person name="Myers E."/>
            <person name="Negre B."/>
            <person name="Newfeld S."/>
            <person name="Nielsen R."/>
            <person name="Noor M.A."/>
            <person name="O'Grady P."/>
            <person name="Pachter L."/>
            <person name="Papaceit M."/>
            <person name="Parisi M.J."/>
            <person name="Parisi M."/>
            <person name="Parts L."/>
            <person name="Pedersen J.S."/>
            <person name="Pesole G."/>
            <person name="Phillippy A.M."/>
            <person name="Ponting C.P."/>
            <person name="Pop M."/>
            <person name="Porcelli D."/>
            <person name="Powell J.R."/>
            <person name="Prohaska S."/>
            <person name="Pruitt K."/>
            <person name="Puig M."/>
            <person name="Quesneville H."/>
            <person name="Ram K.R."/>
            <person name="Rand D."/>
            <person name="Rasmussen M.D."/>
            <person name="Reed L.K."/>
            <person name="Reenan R."/>
            <person name="Reily A."/>
            <person name="Remington K.A."/>
            <person name="Rieger T.T."/>
            <person name="Ritchie M.G."/>
            <person name="Robin C."/>
            <person name="Rogers Y.H."/>
            <person name="Rohde C."/>
            <person name="Rozas J."/>
            <person name="Rubenfield M.J."/>
            <person name="Ruiz A."/>
            <person name="Russo S."/>
            <person name="Salzberg S.L."/>
            <person name="Sanchez-Gracia A."/>
            <person name="Saranga D.J."/>
            <person name="Sato H."/>
            <person name="Schaeffer S.W."/>
            <person name="Schatz M.C."/>
            <person name="Schlenke T."/>
            <person name="Schwartz R."/>
            <person name="Segarra C."/>
            <person name="Singh R.S."/>
            <person name="Sirot L."/>
            <person name="Sirota M."/>
            <person name="Sisneros N.B."/>
            <person name="Smith C.D."/>
            <person name="Smith T.F."/>
            <person name="Spieth J."/>
            <person name="Stage D.E."/>
            <person name="Stark A."/>
            <person name="Stephan W."/>
            <person name="Strausberg R.L."/>
            <person name="Strempel S."/>
            <person name="Sturgill D."/>
            <person name="Sutton G."/>
            <person name="Sutton G.G."/>
            <person name="Tao W."/>
            <person name="Teichmann S."/>
            <person name="Tobari Y.N."/>
            <person name="Tomimura Y."/>
            <person name="Tsolas J.M."/>
            <person name="Valente V.L."/>
            <person name="Venter E."/>
            <person name="Venter J.C."/>
            <person name="Vicario S."/>
            <person name="Vieira F.G."/>
            <person name="Vilella A.J."/>
            <person name="Villasante A."/>
            <person name="Walenz B."/>
            <person name="Wang J."/>
            <person name="Wasserman M."/>
            <person name="Watts T."/>
            <person name="Wilson D."/>
            <person name="Wilson R.K."/>
            <person name="Wing R.A."/>
            <person name="Wolfner M.F."/>
            <person name="Wong A."/>
            <person name="Wong G.K."/>
            <person name="Wu C.I."/>
            <person name="Wu G."/>
            <person name="Yamamoto D."/>
            <person name="Yang H.P."/>
            <person name="Yang S.P."/>
            <person name="Yorke J.A."/>
            <person name="Yoshida K."/>
            <person name="Zdobnov E."/>
            <person name="Zhang P."/>
            <person name="Zhang Y."/>
            <person name="Zimin A.V."/>
            <person name="Baldwin J."/>
            <person name="Abdouelleil A."/>
            <person name="Abdulkadir J."/>
            <person name="Abebe A."/>
            <person name="Abera B."/>
            <person name="Abreu J."/>
            <person name="Acer S.C."/>
            <person name="Aftuck L."/>
            <person name="Alexander A."/>
            <person name="An P."/>
            <person name="Anderson E."/>
            <person name="Anderson S."/>
            <person name="Arachi H."/>
            <person name="Azer M."/>
            <person name="Bachantsang P."/>
            <person name="Barry A."/>
            <person name="Bayul T."/>
            <person name="Berlin A."/>
            <person name="Bessette D."/>
            <person name="Bloom T."/>
            <person name="Blye J."/>
            <person name="Boguslavskiy L."/>
            <person name="Bonnet C."/>
            <person name="Boukhgalter B."/>
            <person name="Bourzgui I."/>
            <person name="Brown A."/>
            <person name="Cahill P."/>
            <person name="Channer S."/>
            <person name="Cheshatsang Y."/>
            <person name="Chuda L."/>
            <person name="Citroen M."/>
            <person name="Collymore A."/>
            <person name="Cooke P."/>
            <person name="Costello M."/>
            <person name="D'Aco K."/>
            <person name="Daza R."/>
            <person name="De Haan G."/>
            <person name="DeGray S."/>
            <person name="DeMaso C."/>
            <person name="Dhargay N."/>
            <person name="Dooley K."/>
            <person name="Dooley E."/>
            <person name="Doricent M."/>
            <person name="Dorje P."/>
            <person name="Dorjee K."/>
            <person name="Dupes A."/>
            <person name="Elong R."/>
            <person name="Falk J."/>
            <person name="Farina A."/>
            <person name="Faro S."/>
            <person name="Ferguson D."/>
            <person name="Fisher S."/>
            <person name="Foley C.D."/>
            <person name="Franke A."/>
            <person name="Friedrich D."/>
            <person name="Gadbois L."/>
            <person name="Gearin G."/>
            <person name="Gearin C.R."/>
            <person name="Giannoukos G."/>
            <person name="Goode T."/>
            <person name="Graham J."/>
            <person name="Grandbois E."/>
            <person name="Grewal S."/>
            <person name="Gyaltsen K."/>
            <person name="Hafez N."/>
            <person name="Hagos B."/>
            <person name="Hall J."/>
            <person name="Henson C."/>
            <person name="Hollinger A."/>
            <person name="Honan T."/>
            <person name="Huard M.D."/>
            <person name="Hughes L."/>
            <person name="Hurhula B."/>
            <person name="Husby M.E."/>
            <person name="Kamat A."/>
            <person name="Kanga B."/>
            <person name="Kashin S."/>
            <person name="Khazanovich D."/>
            <person name="Kisner P."/>
            <person name="Lance K."/>
            <person name="Lara M."/>
            <person name="Lee W."/>
            <person name="Lennon N."/>
            <person name="Letendre F."/>
            <person name="LeVine R."/>
            <person name="Lipovsky A."/>
            <person name="Liu X."/>
            <person name="Liu J."/>
            <person name="Liu S."/>
            <person name="Lokyitsang T."/>
            <person name="Lokyitsang Y."/>
            <person name="Lubonja R."/>
            <person name="Lui A."/>
            <person name="MacDonald P."/>
            <person name="Magnisalis V."/>
            <person name="Maru K."/>
            <person name="Matthews C."/>
            <person name="McCusker W."/>
            <person name="McDonough S."/>
            <person name="Mehta T."/>
            <person name="Meldrim J."/>
            <person name="Meneus L."/>
            <person name="Mihai O."/>
            <person name="Mihalev A."/>
            <person name="Mihova T."/>
            <person name="Mittelman R."/>
            <person name="Mlenga V."/>
            <person name="Montmayeur A."/>
            <person name="Mulrain L."/>
            <person name="Navidi A."/>
            <person name="Naylor J."/>
            <person name="Negash T."/>
            <person name="Nguyen T."/>
            <person name="Nguyen N."/>
            <person name="Nicol R."/>
            <person name="Norbu C."/>
            <person name="Norbu N."/>
            <person name="Novod N."/>
            <person name="O'Neill B."/>
            <person name="Osman S."/>
            <person name="Markiewicz E."/>
            <person name="Oyono O.L."/>
            <person name="Patti C."/>
            <person name="Phunkhang P."/>
            <person name="Pierre F."/>
            <person name="Priest M."/>
            <person name="Raghuraman S."/>
            <person name="Rege F."/>
            <person name="Reyes R."/>
            <person name="Rise C."/>
            <person name="Rogov P."/>
            <person name="Ross K."/>
            <person name="Ryan E."/>
            <person name="Settipalli S."/>
            <person name="Shea T."/>
            <person name="Sherpa N."/>
            <person name="Shi L."/>
            <person name="Shih D."/>
            <person name="Sparrow T."/>
            <person name="Spaulding J."/>
            <person name="Stalker J."/>
            <person name="Stange-Thomann N."/>
            <person name="Stavropoulos S."/>
            <person name="Stone C."/>
            <person name="Strader C."/>
            <person name="Tesfaye S."/>
            <person name="Thomson T."/>
            <person name="Thoulutsang Y."/>
            <person name="Thoulutsang D."/>
            <person name="Topham K."/>
            <person name="Topping I."/>
            <person name="Tsamla T."/>
            <person name="Vassiliev H."/>
            <person name="Vo A."/>
            <person name="Wangchuk T."/>
            <person name="Wangdi T."/>
            <person name="Weiand M."/>
            <person name="Wilkinson J."/>
            <person name="Wilson A."/>
            <person name="Yadav S."/>
            <person name="Young G."/>
            <person name="Yu Q."/>
            <person name="Zembek L."/>
            <person name="Zhong D."/>
            <person name="Zimmer A."/>
            <person name="Zwirko Z."/>
            <person name="Jaffe D.B."/>
            <person name="Alvarez P."/>
            <person name="Brockman W."/>
            <person name="Butler J."/>
            <person name="Chin C."/>
            <person name="Gnerre S."/>
            <person name="Grabherr M."/>
            <person name="Kleber M."/>
            <person name="Mauceli E."/>
            <person name="MacCallum I."/>
        </authorList>
    </citation>
    <scope>NUCLEOTIDE SEQUENCE [LARGE SCALE GENOMIC DNA]</scope>
    <source>
        <strain evidence="3 4">TSC#14021-0224.01</strain>
    </source>
</reference>
<dbReference type="EMBL" id="CH954179">
    <property type="protein sequence ID" value="EDV57127.1"/>
    <property type="molecule type" value="Genomic_DNA"/>
</dbReference>
<accession>B3NRA8</accession>
<name>B3NRA8_DROER</name>
<evidence type="ECO:0000256" key="1">
    <source>
        <dbReference type="SAM" id="MobiDB-lite"/>
    </source>
</evidence>
<reference evidence="3 4" key="2">
    <citation type="journal article" date="2008" name="Bioinformatics">
        <title>Assembly reconciliation.</title>
        <authorList>
            <person name="Zimin A.V."/>
            <person name="Smith D.R."/>
            <person name="Sutton G."/>
            <person name="Yorke J.A."/>
        </authorList>
    </citation>
    <scope>NUCLEOTIDE SEQUENCE [LARGE SCALE GENOMIC DNA]</scope>
    <source>
        <strain evidence="3 4">TSC#14021-0224.01</strain>
    </source>
</reference>
<evidence type="ECO:0000313" key="3">
    <source>
        <dbReference type="EMBL" id="EDV57127.1"/>
    </source>
</evidence>
<feature type="region of interest" description="Disordered" evidence="1">
    <location>
        <begin position="159"/>
        <end position="263"/>
    </location>
</feature>
<feature type="compositionally biased region" description="Pro residues" evidence="1">
    <location>
        <begin position="186"/>
        <end position="259"/>
    </location>
</feature>
<dbReference type="KEGG" id="der:6548419"/>
<sequence length="447" mass="45339">MVRQLILVLFLSLFCGSSHAVVSELARQAESVIQGLADIKMAPLRYLDVLFGANPGGVRGLDDRNPAAEASLAAAATLEAAKVANILAKGKIFAGGDISVPGYSKISAGVGKGSDLITIIKNTRSYDPYLIPPGLPGYNYPVGWPIHYPLGPSWPNRPPWQPNNPLSPDGPHPSLDGLPPGGNFPGGPPPSTDGLPPGGPPPSLGGPPFLPGGPPSLPGGPPSSPGGPPSSPGGPPSSPGGPPSSPGGPPSSPGGPPSSPGAWRLRLPWIIRRFLPGGPPSSPGGQHRPFPLPWIIRGLLPGGPPSSPGGQHRPVPLPWILRGLWPRPVGVKVGASGSVNVDGGIFGNGGLFGTGIFGQNGLFGTGILSGPSLDPFGIFTPIGNFFGSLGNLFGFSPPSQVIPIFGGRYGPYGRGLQGSITLDVGGIVPSPKRILKGLLHPLFGFLG</sequence>
<dbReference type="eggNOG" id="ENOG502T8PB">
    <property type="taxonomic scope" value="Eukaryota"/>
</dbReference>
<dbReference type="Proteomes" id="UP000008711">
    <property type="component" value="Unassembled WGS sequence"/>
</dbReference>
<dbReference type="GO" id="GO:0005576">
    <property type="term" value="C:extracellular region"/>
    <property type="evidence" value="ECO:0007669"/>
    <property type="project" value="EnsemblMetazoa"/>
</dbReference>
<proteinExistence type="predicted"/>
<dbReference type="GO" id="GO:0042628">
    <property type="term" value="P:mating plug formation"/>
    <property type="evidence" value="ECO:0007669"/>
    <property type="project" value="EnsemblMetazoa"/>
</dbReference>